<feature type="signal peptide" evidence="3">
    <location>
        <begin position="1"/>
        <end position="29"/>
    </location>
</feature>
<dbReference type="SMART" id="SM00257">
    <property type="entry name" value="LysM"/>
    <property type="match status" value="3"/>
</dbReference>
<evidence type="ECO:0000259" key="5">
    <source>
        <dbReference type="PROSITE" id="PS51782"/>
    </source>
</evidence>
<dbReference type="SUPFAM" id="SSF54106">
    <property type="entry name" value="LysM domain"/>
    <property type="match status" value="3"/>
</dbReference>
<feature type="domain" description="LysM" evidence="5">
    <location>
        <begin position="359"/>
        <end position="403"/>
    </location>
</feature>
<dbReference type="InterPro" id="IPR011330">
    <property type="entry name" value="Glyco_hydro/deAcase_b/a-brl"/>
</dbReference>
<sequence>MPKKKRVPIIVVMLLFVVINLLLSASVSAASSQLINRVQTSSKVVALTFDDGSDGGNVNEILSILKKNNIKATFFMTGSATKSHPSLMKNVVSQGHDIGNHSNNHPDFTKLSAAQMKDQLSKTETIVKNATGKTTKPFFRPPYGYVNAAVLKAVGDAGYTKTIMWTIDTVDWRGDSATTMTNKVVNNIVPGAIILMHTGSGTNTTKALPNMISKLKAKGYQFVTVSQLLTYGSKTTGASYTVKAGDTLYSIARKHNVTVAQLASANKLTNVNLIRVGQVLIIPGKTPSTPTQPEPPKTQIKYTVKAGDTLYGIARKYNITVAQLASANKLTNVNLIRVGQVLTIPGKTTSSQPTSPKTTSYTVKAGDTLYSIARKYKTTVAKIASKNGIKSNNLIRVGQVLSIPQ</sequence>
<proteinExistence type="predicted"/>
<dbReference type="InterPro" id="IPR018392">
    <property type="entry name" value="LysM"/>
</dbReference>
<evidence type="ECO:0000256" key="1">
    <source>
        <dbReference type="ARBA" id="ARBA00022723"/>
    </source>
</evidence>
<evidence type="ECO:0000256" key="3">
    <source>
        <dbReference type="SAM" id="SignalP"/>
    </source>
</evidence>
<dbReference type="InterPro" id="IPR050248">
    <property type="entry name" value="Polysacc_deacetylase_ArnD"/>
</dbReference>
<dbReference type="AlphaFoldDB" id="A0A1I3D1X9"/>
<dbReference type="GO" id="GO:0046872">
    <property type="term" value="F:metal ion binding"/>
    <property type="evidence" value="ECO:0007669"/>
    <property type="project" value="UniProtKB-KW"/>
</dbReference>
<dbReference type="Gene3D" id="3.10.350.10">
    <property type="entry name" value="LysM domain"/>
    <property type="match status" value="3"/>
</dbReference>
<dbReference type="CDD" id="cd00118">
    <property type="entry name" value="LysM"/>
    <property type="match status" value="3"/>
</dbReference>
<accession>A0A1I3D1X9</accession>
<evidence type="ECO:0000256" key="2">
    <source>
        <dbReference type="ARBA" id="ARBA00022801"/>
    </source>
</evidence>
<dbReference type="InterPro" id="IPR002509">
    <property type="entry name" value="NODB_dom"/>
</dbReference>
<gene>
    <name evidence="6" type="ORF">SAMN04489868_1274</name>
</gene>
<dbReference type="Pfam" id="PF01476">
    <property type="entry name" value="LysM"/>
    <property type="match status" value="3"/>
</dbReference>
<keyword evidence="7" id="KW-1185">Reference proteome</keyword>
<dbReference type="SUPFAM" id="SSF88713">
    <property type="entry name" value="Glycoside hydrolase/deacetylase"/>
    <property type="match status" value="1"/>
</dbReference>
<dbReference type="PROSITE" id="PS51677">
    <property type="entry name" value="NODB"/>
    <property type="match status" value="1"/>
</dbReference>
<keyword evidence="3" id="KW-0732">Signal</keyword>
<dbReference type="GO" id="GO:0016020">
    <property type="term" value="C:membrane"/>
    <property type="evidence" value="ECO:0007669"/>
    <property type="project" value="TreeGrafter"/>
</dbReference>
<dbReference type="CDD" id="cd10917">
    <property type="entry name" value="CE4_NodB_like_6s_7s"/>
    <property type="match status" value="1"/>
</dbReference>
<feature type="domain" description="LysM" evidence="5">
    <location>
        <begin position="300"/>
        <end position="344"/>
    </location>
</feature>
<dbReference type="RefSeq" id="WP_092092966.1">
    <property type="nucleotide sequence ID" value="NZ_FOQE01000027.1"/>
</dbReference>
<organism evidence="6 7">
    <name type="scientific">Pisciglobus halotolerans</name>
    <dbReference type="NCBI Taxonomy" id="745365"/>
    <lineage>
        <taxon>Bacteria</taxon>
        <taxon>Bacillati</taxon>
        <taxon>Bacillota</taxon>
        <taxon>Bacilli</taxon>
        <taxon>Lactobacillales</taxon>
        <taxon>Carnobacteriaceae</taxon>
    </lineage>
</organism>
<dbReference type="InterPro" id="IPR036779">
    <property type="entry name" value="LysM_dom_sf"/>
</dbReference>
<feature type="domain" description="NodB homology" evidence="4">
    <location>
        <begin position="43"/>
        <end position="223"/>
    </location>
</feature>
<keyword evidence="1" id="KW-0479">Metal-binding</keyword>
<dbReference type="Gene3D" id="3.20.20.370">
    <property type="entry name" value="Glycoside hydrolase/deacetylase"/>
    <property type="match status" value="1"/>
</dbReference>
<evidence type="ECO:0000313" key="7">
    <source>
        <dbReference type="Proteomes" id="UP000198668"/>
    </source>
</evidence>
<dbReference type="Pfam" id="PF01522">
    <property type="entry name" value="Polysacc_deac_1"/>
    <property type="match status" value="1"/>
</dbReference>
<feature type="domain" description="LysM" evidence="5">
    <location>
        <begin position="238"/>
        <end position="282"/>
    </location>
</feature>
<evidence type="ECO:0000259" key="4">
    <source>
        <dbReference type="PROSITE" id="PS51677"/>
    </source>
</evidence>
<dbReference type="Proteomes" id="UP000198668">
    <property type="component" value="Unassembled WGS sequence"/>
</dbReference>
<dbReference type="OrthoDB" id="9812065at2"/>
<feature type="chain" id="PRO_5011515477" evidence="3">
    <location>
        <begin position="30"/>
        <end position="405"/>
    </location>
</feature>
<protein>
    <submittedName>
        <fullName evidence="6">Polysaccharide deacetylase family sporulation protein PdaB</fullName>
    </submittedName>
</protein>
<dbReference type="GO" id="GO:0005975">
    <property type="term" value="P:carbohydrate metabolic process"/>
    <property type="evidence" value="ECO:0007669"/>
    <property type="project" value="InterPro"/>
</dbReference>
<keyword evidence="2" id="KW-0378">Hydrolase</keyword>
<dbReference type="PROSITE" id="PS51782">
    <property type="entry name" value="LYSM"/>
    <property type="match status" value="3"/>
</dbReference>
<reference evidence="6 7" key="1">
    <citation type="submission" date="2016-10" db="EMBL/GenBank/DDBJ databases">
        <authorList>
            <person name="de Groot N.N."/>
        </authorList>
    </citation>
    <scope>NUCLEOTIDE SEQUENCE [LARGE SCALE GENOMIC DNA]</scope>
    <source>
        <strain evidence="6 7">DSM 27630</strain>
    </source>
</reference>
<evidence type="ECO:0000313" key="6">
    <source>
        <dbReference type="EMBL" id="SFH80715.1"/>
    </source>
</evidence>
<dbReference type="GO" id="GO:0016810">
    <property type="term" value="F:hydrolase activity, acting on carbon-nitrogen (but not peptide) bonds"/>
    <property type="evidence" value="ECO:0007669"/>
    <property type="project" value="InterPro"/>
</dbReference>
<name>A0A1I3D1X9_9LACT</name>
<dbReference type="EMBL" id="FOQE01000027">
    <property type="protein sequence ID" value="SFH80715.1"/>
    <property type="molecule type" value="Genomic_DNA"/>
</dbReference>
<dbReference type="PANTHER" id="PTHR10587:SF133">
    <property type="entry name" value="CHITIN DEACETYLASE 1-RELATED"/>
    <property type="match status" value="1"/>
</dbReference>
<dbReference type="PANTHER" id="PTHR10587">
    <property type="entry name" value="GLYCOSYL TRANSFERASE-RELATED"/>
    <property type="match status" value="1"/>
</dbReference>